<dbReference type="InterPro" id="IPR003593">
    <property type="entry name" value="AAA+_ATPase"/>
</dbReference>
<dbReference type="CDD" id="cd00009">
    <property type="entry name" value="AAA"/>
    <property type="match status" value="1"/>
</dbReference>
<dbReference type="PROSITE" id="PS00871">
    <property type="entry name" value="CLPAB_2"/>
    <property type="match status" value="1"/>
</dbReference>
<dbReference type="InterPro" id="IPR004176">
    <property type="entry name" value="Clp_R_N"/>
</dbReference>
<dbReference type="InterPro" id="IPR028299">
    <property type="entry name" value="ClpA/B_CS2"/>
</dbReference>
<dbReference type="InterPro" id="IPR027417">
    <property type="entry name" value="P-loop_NTPase"/>
</dbReference>
<dbReference type="PANTHER" id="PTHR11638:SF18">
    <property type="entry name" value="HEAT SHOCK PROTEIN 104"/>
    <property type="match status" value="1"/>
</dbReference>
<dbReference type="PROSITE" id="PS00870">
    <property type="entry name" value="CLPAB_1"/>
    <property type="match status" value="1"/>
</dbReference>
<dbReference type="GO" id="GO:0005524">
    <property type="term" value="F:ATP binding"/>
    <property type="evidence" value="ECO:0007669"/>
    <property type="project" value="UniProtKB-UniRule"/>
</dbReference>
<proteinExistence type="inferred from homology"/>
<evidence type="ECO:0000256" key="13">
    <source>
        <dbReference type="RuleBase" id="RU004432"/>
    </source>
</evidence>
<keyword evidence="8 14" id="KW-0346">Stress response</keyword>
<dbReference type="InterPro" id="IPR001270">
    <property type="entry name" value="ClpA/B"/>
</dbReference>
<dbReference type="InterPro" id="IPR036628">
    <property type="entry name" value="Clp_N_dom_sf"/>
</dbReference>
<evidence type="ECO:0000313" key="17">
    <source>
        <dbReference type="Proteomes" id="UP000095143"/>
    </source>
</evidence>
<evidence type="ECO:0000256" key="2">
    <source>
        <dbReference type="ARBA" id="ARBA00008675"/>
    </source>
</evidence>
<evidence type="ECO:0000256" key="11">
    <source>
        <dbReference type="ARBA" id="ARBA00026057"/>
    </source>
</evidence>
<keyword evidence="5 12" id="KW-0677">Repeat</keyword>
<dbReference type="RefSeq" id="WP_065987654.1">
    <property type="nucleotide sequence ID" value="NZ_MDEN01000057.1"/>
</dbReference>
<comment type="subcellular location">
    <subcellularLocation>
        <location evidence="1 14">Cytoplasm</location>
    </subcellularLocation>
</comment>
<dbReference type="GO" id="GO:0005829">
    <property type="term" value="C:cytosol"/>
    <property type="evidence" value="ECO:0007669"/>
    <property type="project" value="UniProtKB-ARBA"/>
</dbReference>
<dbReference type="PRINTS" id="PR00300">
    <property type="entry name" value="CLPPROTEASEA"/>
</dbReference>
<dbReference type="FunFam" id="1.10.8.60:FF:000017">
    <property type="entry name" value="ATP-dependent chaperone ClpB"/>
    <property type="match status" value="1"/>
</dbReference>
<dbReference type="Pfam" id="PF07724">
    <property type="entry name" value="AAA_2"/>
    <property type="match status" value="1"/>
</dbReference>
<dbReference type="SUPFAM" id="SSF52540">
    <property type="entry name" value="P-loop containing nucleoside triphosphate hydrolases"/>
    <property type="match status" value="2"/>
</dbReference>
<dbReference type="NCBIfam" id="TIGR03346">
    <property type="entry name" value="chaperone_ClpB"/>
    <property type="match status" value="1"/>
</dbReference>
<comment type="similarity">
    <text evidence="2 13">Belongs to the ClpA/ClpB family.</text>
</comment>
<dbReference type="FunFam" id="3.40.50.300:FF:000120">
    <property type="entry name" value="ATP-dependent chaperone ClpB"/>
    <property type="match status" value="1"/>
</dbReference>
<dbReference type="OrthoDB" id="9803641at2"/>
<dbReference type="Gene3D" id="1.10.1780.10">
    <property type="entry name" value="Clp, N-terminal domain"/>
    <property type="match status" value="1"/>
</dbReference>
<evidence type="ECO:0000256" key="5">
    <source>
        <dbReference type="ARBA" id="ARBA00022737"/>
    </source>
</evidence>
<dbReference type="GO" id="GO:0042802">
    <property type="term" value="F:identical protein binding"/>
    <property type="evidence" value="ECO:0007669"/>
    <property type="project" value="UniProtKB-ARBA"/>
</dbReference>
<dbReference type="FunFam" id="3.40.50.300:FF:000010">
    <property type="entry name" value="Chaperone clpB 1, putative"/>
    <property type="match status" value="1"/>
</dbReference>
<dbReference type="InterPro" id="IPR050130">
    <property type="entry name" value="ClpA_ClpB"/>
</dbReference>
<dbReference type="InterPro" id="IPR041546">
    <property type="entry name" value="ClpA/ClpB_AAA_lid"/>
</dbReference>
<dbReference type="GO" id="GO:0034605">
    <property type="term" value="P:cellular response to heat"/>
    <property type="evidence" value="ECO:0007669"/>
    <property type="project" value="TreeGrafter"/>
</dbReference>
<name>A0A1C2E9U0_9PSED</name>
<evidence type="ECO:0000256" key="14">
    <source>
        <dbReference type="RuleBase" id="RU362034"/>
    </source>
</evidence>
<dbReference type="Gene3D" id="3.40.50.300">
    <property type="entry name" value="P-loop containing nucleotide triphosphate hydrolases"/>
    <property type="match status" value="3"/>
</dbReference>
<comment type="subunit">
    <text evidence="14">Homohexamer; The oligomerization is ATP-dependent.</text>
</comment>
<dbReference type="SMART" id="SM01086">
    <property type="entry name" value="ClpB_D2-small"/>
    <property type="match status" value="1"/>
</dbReference>
<gene>
    <name evidence="14" type="primary">clpB</name>
    <name evidence="16" type="ORF">BBI10_07025</name>
</gene>
<dbReference type="InterPro" id="IPR018368">
    <property type="entry name" value="ClpA/B_CS1"/>
</dbReference>
<evidence type="ECO:0000256" key="7">
    <source>
        <dbReference type="ARBA" id="ARBA00022840"/>
    </source>
</evidence>
<dbReference type="Pfam" id="PF00004">
    <property type="entry name" value="AAA"/>
    <property type="match status" value="1"/>
</dbReference>
<dbReference type="STRING" id="158627.BW687_21945"/>
<keyword evidence="7 13" id="KW-0067">ATP-binding</keyword>
<dbReference type="FunFam" id="3.40.50.300:FF:000025">
    <property type="entry name" value="ATP-dependent Clp protease subunit"/>
    <property type="match status" value="1"/>
</dbReference>
<dbReference type="SUPFAM" id="SSF81923">
    <property type="entry name" value="Double Clp-N motif"/>
    <property type="match status" value="1"/>
</dbReference>
<comment type="caution">
    <text evidence="16">The sequence shown here is derived from an EMBL/GenBank/DDBJ whole genome shotgun (WGS) entry which is preliminary data.</text>
</comment>
<dbReference type="Gene3D" id="1.10.8.60">
    <property type="match status" value="1"/>
</dbReference>
<dbReference type="InterPro" id="IPR019489">
    <property type="entry name" value="Clp_ATPase_C"/>
</dbReference>
<dbReference type="EMBL" id="MDEN01000057">
    <property type="protein sequence ID" value="OCX23755.1"/>
    <property type="molecule type" value="Genomic_DNA"/>
</dbReference>
<keyword evidence="4 14" id="KW-0963">Cytoplasm</keyword>
<dbReference type="InterPro" id="IPR003959">
    <property type="entry name" value="ATPase_AAA_core"/>
</dbReference>
<dbReference type="Proteomes" id="UP000095143">
    <property type="component" value="Unassembled WGS sequence"/>
</dbReference>
<protein>
    <recommendedName>
        <fullName evidence="3 14">Chaperone protein ClpB</fullName>
    </recommendedName>
</protein>
<dbReference type="CDD" id="cd19499">
    <property type="entry name" value="RecA-like_ClpB_Hsp104-like"/>
    <property type="match status" value="1"/>
</dbReference>
<dbReference type="AlphaFoldDB" id="A0A1C2E9U0"/>
<evidence type="ECO:0000256" key="6">
    <source>
        <dbReference type="ARBA" id="ARBA00022741"/>
    </source>
</evidence>
<feature type="domain" description="Clp R" evidence="15">
    <location>
        <begin position="3"/>
        <end position="146"/>
    </location>
</feature>
<comment type="subunit">
    <text evidence="11">Homohexamer. The oligomerization is ATP-dependent.</text>
</comment>
<evidence type="ECO:0000259" key="15">
    <source>
        <dbReference type="PROSITE" id="PS51903"/>
    </source>
</evidence>
<dbReference type="GO" id="GO:0016887">
    <property type="term" value="F:ATP hydrolysis activity"/>
    <property type="evidence" value="ECO:0007669"/>
    <property type="project" value="InterPro"/>
</dbReference>
<evidence type="ECO:0000256" key="10">
    <source>
        <dbReference type="ARBA" id="ARBA00023186"/>
    </source>
</evidence>
<evidence type="ECO:0000256" key="8">
    <source>
        <dbReference type="ARBA" id="ARBA00023016"/>
    </source>
</evidence>
<keyword evidence="10 13" id="KW-0143">Chaperone</keyword>
<dbReference type="Pfam" id="PF10431">
    <property type="entry name" value="ClpB_D2-small"/>
    <property type="match status" value="1"/>
</dbReference>
<dbReference type="SMART" id="SM00382">
    <property type="entry name" value="AAA"/>
    <property type="match status" value="2"/>
</dbReference>
<evidence type="ECO:0000313" key="16">
    <source>
        <dbReference type="EMBL" id="OCX23755.1"/>
    </source>
</evidence>
<keyword evidence="6 13" id="KW-0547">Nucleotide-binding</keyword>
<dbReference type="Pfam" id="PF17871">
    <property type="entry name" value="AAA_lid_9"/>
    <property type="match status" value="1"/>
</dbReference>
<evidence type="ECO:0000256" key="9">
    <source>
        <dbReference type="ARBA" id="ARBA00023054"/>
    </source>
</evidence>
<dbReference type="FunFam" id="1.10.1780.10:FF:000003">
    <property type="entry name" value="ATP-dependent chaperone ClpB"/>
    <property type="match status" value="1"/>
</dbReference>
<comment type="function">
    <text evidence="14">Part of a stress-induced multi-chaperone system, it is involved in the recovery of the cell from heat-induced damage, in cooperation with DnaK, DnaJ and GrpE.</text>
</comment>
<dbReference type="PANTHER" id="PTHR11638">
    <property type="entry name" value="ATP-DEPENDENT CLP PROTEASE"/>
    <property type="match status" value="1"/>
</dbReference>
<evidence type="ECO:0000256" key="12">
    <source>
        <dbReference type="PROSITE-ProRule" id="PRU01251"/>
    </source>
</evidence>
<dbReference type="GO" id="GO:0042026">
    <property type="term" value="P:protein refolding"/>
    <property type="evidence" value="ECO:0007669"/>
    <property type="project" value="UniProtKB-UniRule"/>
</dbReference>
<keyword evidence="9 14" id="KW-0175">Coiled coil</keyword>
<dbReference type="PROSITE" id="PS51903">
    <property type="entry name" value="CLP_R"/>
    <property type="match status" value="1"/>
</dbReference>
<dbReference type="NCBIfam" id="NF008118">
    <property type="entry name" value="PRK10865.1"/>
    <property type="match status" value="1"/>
</dbReference>
<reference evidence="16 17" key="1">
    <citation type="submission" date="2016-08" db="EMBL/GenBank/DDBJ databases">
        <title>Whole genome sequence of Pseudomonas graminis strain UASWS1507, a potential biological control agent for agriculture.</title>
        <authorList>
            <person name="Crovadore J."/>
            <person name="Calmin G."/>
            <person name="Chablais R."/>
            <person name="Cochard B."/>
            <person name="Lefort F."/>
        </authorList>
    </citation>
    <scope>NUCLEOTIDE SEQUENCE [LARGE SCALE GENOMIC DNA]</scope>
    <source>
        <strain evidence="16 17">UASWS1507</strain>
    </source>
</reference>
<evidence type="ECO:0000256" key="4">
    <source>
        <dbReference type="ARBA" id="ARBA00022490"/>
    </source>
</evidence>
<evidence type="ECO:0000256" key="3">
    <source>
        <dbReference type="ARBA" id="ARBA00017574"/>
    </source>
</evidence>
<dbReference type="Pfam" id="PF02861">
    <property type="entry name" value="Clp_N"/>
    <property type="match status" value="1"/>
</dbReference>
<accession>A0A1C2E9U0</accession>
<organism evidence="16 17">
    <name type="scientific">Pseudomonas graminis</name>
    <dbReference type="NCBI Taxonomy" id="158627"/>
    <lineage>
        <taxon>Bacteria</taxon>
        <taxon>Pseudomonadati</taxon>
        <taxon>Pseudomonadota</taxon>
        <taxon>Gammaproteobacteria</taxon>
        <taxon>Pseudomonadales</taxon>
        <taxon>Pseudomonadaceae</taxon>
        <taxon>Pseudomonas</taxon>
    </lineage>
</organism>
<sequence>MRIDRLTSKLQLALSDSQSLAVGLDHPAIEPAHLMQALLEQQGGSIKPLLLQVGFDINSLRTALTKELDQLPKIQNPTGDVNMSQDLARLLNQADRLAQQKGDQFISSELVLLAAMDENSKLGKLLLGQGVSKKALENAISNLRGGDAVNDPNAEESRQALDKYTVDLTKRAEEGKLDPVIGRDDEIRRTIQVLQRRTKNNPVLIGEPGVGKTAIAEGLAQRIINGEVPDGLRGKRLLSLDMGALIAGAKFRGEFEERLKGLLNELSKQEGQIILFIDELHTMVGAGKAEGSMDAGNMLKPALARGELHCVGATTLNEYRQYIEKDAALERRFQKVLVDEPSEEDTIAILRGLKERYEVHHKVAITDGAIIAAAKLSHRYITDRQLPDKAIDLIDEAASRIRMEIDSKPEVLDRLERRLIQLKVEAQALKKEDDEAAIKRLEKLQEEIQRLEREYADLEEIWTSEKAEVTGSAQIQQKIEQSRQELEAARRKGDLNRMAELQYGVIPDLERSLQMVDQHGKPENQLLRSKVTEEEIAEVVSKWTGIPVSKMLEGERDKLLKMEELLHQRVIGQNEAVVAVANAVRRSRAGLSDPNRPSGSFMFLGPTGVGKTELCKALAEFLFDTEEAMVRIDMSEFMEKHSVARLIGAPPGYVGYEEGGYLTEAVRRKPYSVILLDEVEKAHPDVFNVLLQVLEDGRLTDSHGRTVDFRNTVIVMTSNLGSARIQELVGDREGQRAAVMDALTTHFRPEFINRVDEVVIFEPLARDQIAGITEIQLGRLRKRLAERDLGLELSSEAMDKLIAVGYDPVYGARPLKRAIQRWIENPLAQLILSGGFMPGTSIRGTVQDDEIVFG</sequence>
<dbReference type="InterPro" id="IPR017730">
    <property type="entry name" value="Chaperonin_ClpB"/>
</dbReference>
<evidence type="ECO:0000256" key="1">
    <source>
        <dbReference type="ARBA" id="ARBA00004496"/>
    </source>
</evidence>
<feature type="coiled-coil region" evidence="14">
    <location>
        <begin position="412"/>
        <end position="492"/>
    </location>
</feature>